<organism evidence="1 2">
    <name type="scientific">Nocardia bovistercoris</name>
    <dbReference type="NCBI Taxonomy" id="2785916"/>
    <lineage>
        <taxon>Bacteria</taxon>
        <taxon>Bacillati</taxon>
        <taxon>Actinomycetota</taxon>
        <taxon>Actinomycetes</taxon>
        <taxon>Mycobacteriales</taxon>
        <taxon>Nocardiaceae</taxon>
        <taxon>Nocardia</taxon>
    </lineage>
</organism>
<dbReference type="InterPro" id="IPR025350">
    <property type="entry name" value="DUF4254"/>
</dbReference>
<gene>
    <name evidence="1" type="ORF">IT779_12230</name>
</gene>
<dbReference type="EMBL" id="JADMLG010000004">
    <property type="protein sequence ID" value="MBH0777051.1"/>
    <property type="molecule type" value="Genomic_DNA"/>
</dbReference>
<evidence type="ECO:0000313" key="1">
    <source>
        <dbReference type="EMBL" id="MBH0777051.1"/>
    </source>
</evidence>
<sequence length="174" mass="19079">MTTEYLGSRIGIGALPPCSALLRAFGESVDRPEHSILEVARELAECHERRYRAVLAARAPGASSGVIAAGARLLDDIDRRRGELVGRIDRWVAANIAHRAGASLHTETLGAVIDRLASKWIVAQRALGAKAMSERPPGLEGEAHLHWTRLAELADGYQDLITDVIEHRRRLPVW</sequence>
<dbReference type="Proteomes" id="UP000655751">
    <property type="component" value="Unassembled WGS sequence"/>
</dbReference>
<accession>A0A931N3E0</accession>
<dbReference type="Pfam" id="PF14063">
    <property type="entry name" value="DUF4254"/>
    <property type="match status" value="1"/>
</dbReference>
<proteinExistence type="predicted"/>
<name>A0A931N3E0_9NOCA</name>
<protein>
    <submittedName>
        <fullName evidence="1">DUF4254 domain-containing protein</fullName>
    </submittedName>
</protein>
<reference evidence="1" key="1">
    <citation type="submission" date="2020-11" db="EMBL/GenBank/DDBJ databases">
        <title>Nocardia NEAU-351.nov., a novel actinomycete isolated from the cow dung.</title>
        <authorList>
            <person name="Zhang X."/>
        </authorList>
    </citation>
    <scope>NUCLEOTIDE SEQUENCE</scope>
    <source>
        <strain evidence="1">NEAU-351</strain>
    </source>
</reference>
<keyword evidence="2" id="KW-1185">Reference proteome</keyword>
<comment type="caution">
    <text evidence="1">The sequence shown here is derived from an EMBL/GenBank/DDBJ whole genome shotgun (WGS) entry which is preliminary data.</text>
</comment>
<evidence type="ECO:0000313" key="2">
    <source>
        <dbReference type="Proteomes" id="UP000655751"/>
    </source>
</evidence>
<dbReference type="AlphaFoldDB" id="A0A931N3E0"/>